<evidence type="ECO:0000313" key="9">
    <source>
        <dbReference type="EMBL" id="QKI88517.1"/>
    </source>
</evidence>
<dbReference type="PANTHER" id="PTHR44757:SF4">
    <property type="entry name" value="DIGUANYLATE CYCLASE DGCE-RELATED"/>
    <property type="match status" value="1"/>
</dbReference>
<keyword evidence="10" id="KW-1185">Reference proteome</keyword>
<protein>
    <submittedName>
        <fullName evidence="9">EAL domain-containing protein</fullName>
    </submittedName>
</protein>
<evidence type="ECO:0000313" key="10">
    <source>
        <dbReference type="Proteomes" id="UP000504724"/>
    </source>
</evidence>
<reference evidence="9 10" key="1">
    <citation type="submission" date="2020-05" db="EMBL/GenBank/DDBJ databases">
        <title>Thiomicrorhabdus sediminis sp.nov. and Thiomicrorhabdus xiamenensis sp.nov., novel sulfur-oxidizing bacteria isolated from coastal sediment.</title>
        <authorList>
            <person name="Liu X."/>
        </authorList>
    </citation>
    <scope>NUCLEOTIDE SEQUENCE [LARGE SCALE GENOMIC DNA]</scope>
    <source>
        <strain evidence="9 10">G2</strain>
    </source>
</reference>
<comment type="cofactor">
    <cofactor evidence="1">
        <name>Mg(2+)</name>
        <dbReference type="ChEBI" id="CHEBI:18420"/>
    </cofactor>
</comment>
<dbReference type="SUPFAM" id="SSF55073">
    <property type="entry name" value="Nucleotide cyclase"/>
    <property type="match status" value="1"/>
</dbReference>
<evidence type="ECO:0000259" key="7">
    <source>
        <dbReference type="PROSITE" id="PS50885"/>
    </source>
</evidence>
<feature type="domain" description="PAC" evidence="5">
    <location>
        <begin position="330"/>
        <end position="382"/>
    </location>
</feature>
<evidence type="ECO:0000256" key="1">
    <source>
        <dbReference type="ARBA" id="ARBA00001946"/>
    </source>
</evidence>
<dbReference type="SMART" id="SM00304">
    <property type="entry name" value="HAMP"/>
    <property type="match status" value="1"/>
</dbReference>
<dbReference type="Pfam" id="PF00990">
    <property type="entry name" value="GGDEF"/>
    <property type="match status" value="1"/>
</dbReference>
<dbReference type="InterPro" id="IPR029787">
    <property type="entry name" value="Nucleotide_cyclase"/>
</dbReference>
<feature type="domain" description="GGDEF" evidence="8">
    <location>
        <begin position="415"/>
        <end position="547"/>
    </location>
</feature>
<dbReference type="CDD" id="cd06225">
    <property type="entry name" value="HAMP"/>
    <property type="match status" value="1"/>
</dbReference>
<dbReference type="SUPFAM" id="SSF55785">
    <property type="entry name" value="PYP-like sensor domain (PAS domain)"/>
    <property type="match status" value="1"/>
</dbReference>
<dbReference type="PROSITE" id="PS50883">
    <property type="entry name" value="EAL"/>
    <property type="match status" value="1"/>
</dbReference>
<keyword evidence="3" id="KW-0472">Membrane</keyword>
<dbReference type="InterPro" id="IPR035965">
    <property type="entry name" value="PAS-like_dom_sf"/>
</dbReference>
<dbReference type="SMART" id="SM00052">
    <property type="entry name" value="EAL"/>
    <property type="match status" value="1"/>
</dbReference>
<keyword evidence="3" id="KW-0812">Transmembrane</keyword>
<organism evidence="9 10">
    <name type="scientific">Thiomicrorhabdus xiamenensis</name>
    <dbReference type="NCBI Taxonomy" id="2739063"/>
    <lineage>
        <taxon>Bacteria</taxon>
        <taxon>Pseudomonadati</taxon>
        <taxon>Pseudomonadota</taxon>
        <taxon>Gammaproteobacteria</taxon>
        <taxon>Thiotrichales</taxon>
        <taxon>Piscirickettsiaceae</taxon>
        <taxon>Thiomicrorhabdus</taxon>
    </lineage>
</organism>
<gene>
    <name evidence="9" type="ORF">HQN79_02475</name>
</gene>
<evidence type="ECO:0000259" key="5">
    <source>
        <dbReference type="PROSITE" id="PS50113"/>
    </source>
</evidence>
<dbReference type="Pfam" id="PF00672">
    <property type="entry name" value="HAMP"/>
    <property type="match status" value="1"/>
</dbReference>
<dbReference type="InterPro" id="IPR052155">
    <property type="entry name" value="Biofilm_reg_signaling"/>
</dbReference>
<keyword evidence="3" id="KW-1133">Transmembrane helix</keyword>
<dbReference type="SUPFAM" id="SSF141868">
    <property type="entry name" value="EAL domain-like"/>
    <property type="match status" value="1"/>
</dbReference>
<dbReference type="Gene3D" id="3.30.70.270">
    <property type="match status" value="1"/>
</dbReference>
<dbReference type="GO" id="GO:0016020">
    <property type="term" value="C:membrane"/>
    <property type="evidence" value="ECO:0007669"/>
    <property type="project" value="InterPro"/>
</dbReference>
<feature type="coiled-coil region" evidence="2">
    <location>
        <begin position="225"/>
        <end position="259"/>
    </location>
</feature>
<dbReference type="PANTHER" id="PTHR44757">
    <property type="entry name" value="DIGUANYLATE CYCLASE DGCP"/>
    <property type="match status" value="1"/>
</dbReference>
<dbReference type="NCBIfam" id="TIGR00229">
    <property type="entry name" value="sensory_box"/>
    <property type="match status" value="1"/>
</dbReference>
<dbReference type="Pfam" id="PF00563">
    <property type="entry name" value="EAL"/>
    <property type="match status" value="1"/>
</dbReference>
<dbReference type="InterPro" id="IPR000700">
    <property type="entry name" value="PAS-assoc_C"/>
</dbReference>
<dbReference type="KEGG" id="txa:HQN79_02475"/>
<keyword evidence="2" id="KW-0175">Coiled coil</keyword>
<dbReference type="SMART" id="SM00267">
    <property type="entry name" value="GGDEF"/>
    <property type="match status" value="1"/>
</dbReference>
<dbReference type="InterPro" id="IPR013767">
    <property type="entry name" value="PAS_fold"/>
</dbReference>
<dbReference type="InterPro" id="IPR001633">
    <property type="entry name" value="EAL_dom"/>
</dbReference>
<dbReference type="InterPro" id="IPR043128">
    <property type="entry name" value="Rev_trsase/Diguanyl_cyclase"/>
</dbReference>
<dbReference type="Gene3D" id="3.20.20.450">
    <property type="entry name" value="EAL domain"/>
    <property type="match status" value="1"/>
</dbReference>
<dbReference type="Gene3D" id="3.30.450.20">
    <property type="entry name" value="PAS domain"/>
    <property type="match status" value="1"/>
</dbReference>
<evidence type="ECO:0000259" key="4">
    <source>
        <dbReference type="PROSITE" id="PS50112"/>
    </source>
</evidence>
<dbReference type="GO" id="GO:0006355">
    <property type="term" value="P:regulation of DNA-templated transcription"/>
    <property type="evidence" value="ECO:0007669"/>
    <property type="project" value="InterPro"/>
</dbReference>
<proteinExistence type="predicted"/>
<name>A0A7D4NQ41_9GAMM</name>
<dbReference type="InterPro" id="IPR035919">
    <property type="entry name" value="EAL_sf"/>
</dbReference>
<feature type="transmembrane region" description="Helical" evidence="3">
    <location>
        <begin position="12"/>
        <end position="32"/>
    </location>
</feature>
<dbReference type="PROSITE" id="PS50885">
    <property type="entry name" value="HAMP"/>
    <property type="match status" value="1"/>
</dbReference>
<feature type="domain" description="PAS" evidence="4">
    <location>
        <begin position="252"/>
        <end position="325"/>
    </location>
</feature>
<dbReference type="Pfam" id="PF00989">
    <property type="entry name" value="PAS"/>
    <property type="match status" value="1"/>
</dbReference>
<dbReference type="NCBIfam" id="TIGR00254">
    <property type="entry name" value="GGDEF"/>
    <property type="match status" value="1"/>
</dbReference>
<evidence type="ECO:0000259" key="8">
    <source>
        <dbReference type="PROSITE" id="PS50887"/>
    </source>
</evidence>
<dbReference type="Proteomes" id="UP000504724">
    <property type="component" value="Chromosome"/>
</dbReference>
<dbReference type="PROSITE" id="PS50113">
    <property type="entry name" value="PAC"/>
    <property type="match status" value="1"/>
</dbReference>
<dbReference type="PROSITE" id="PS50887">
    <property type="entry name" value="GGDEF"/>
    <property type="match status" value="1"/>
</dbReference>
<evidence type="ECO:0000259" key="6">
    <source>
        <dbReference type="PROSITE" id="PS50883"/>
    </source>
</evidence>
<dbReference type="InterPro" id="IPR003660">
    <property type="entry name" value="HAMP_dom"/>
</dbReference>
<dbReference type="SUPFAM" id="SSF158472">
    <property type="entry name" value="HAMP domain-like"/>
    <property type="match status" value="1"/>
</dbReference>
<dbReference type="RefSeq" id="WP_173284115.1">
    <property type="nucleotide sequence ID" value="NZ_CP054020.1"/>
</dbReference>
<evidence type="ECO:0000256" key="3">
    <source>
        <dbReference type="SAM" id="Phobius"/>
    </source>
</evidence>
<dbReference type="CDD" id="cd01948">
    <property type="entry name" value="EAL"/>
    <property type="match status" value="1"/>
</dbReference>
<evidence type="ECO:0000256" key="2">
    <source>
        <dbReference type="SAM" id="Coils"/>
    </source>
</evidence>
<dbReference type="InterPro" id="IPR000160">
    <property type="entry name" value="GGDEF_dom"/>
</dbReference>
<sequence length="806" mass="91457">MPLQIKSIKNKLILSIALIHAVLMTLFIFDLVQRQMTFLEKESRVTAIGIAKTLATNSVPWMLSNDLAGLAEITDAQAQQANINFVMLINTEGKILAYHNNRSPQHHETSIGRFLELPKHDPFNMKKSVHTYFDDDNAVDVAIPIWKEDTQLGWARVQLSRLNTTNSIEFITREGLFYALIAILSGTVMAWLMGHNLTRRIYRLIETTKRIREGERNLPINTQGNDELSVLAKNFSSMLQQLEKNENALFEEKERAEITLKSIGDAVVVIDENGNIGYMNPAAEQITAWECEDALNKPITEVMQLFNESTKKPVTNPALRALEYNKVVGISKETILINRLGDTISLVDSAAPIIDRNSHIIGAIMVFHDATEERSLQQRLSWQANHDTLTELYNRSAFESELERLIQLSASDKHSKQSLLYLDLDQFKIINDTVGHTAGDLLLKQLAMILEQTIQSRGFLSRLGGDEFAVLMSDCDTDSAVHLAEEIRRSIANHRLFWEGKSFQVGCSIGIAAIHGNLSKTTILSRADIACYLAKDKGRNRIEVYQENDNSLAQDQHIIDWVNRIKHGLDTQQFLLYAQKITNLQSPEQYGESHYEILVRMRDEDGQIITPNHFLPAAERFDLMSQLDLYIAEKAIQWLKRYSAKIELLNINISGQSLGQQSFTDELLALLESNIGNNHKICFEITETVAISQMNNTIEFLNTVKEFGCKLALDDFGSGFASFTWLKNLPIDFVKIDGDFIRDVLNDPVDAAMVRTIRDISEIMQIQSVAEFVENQEICDWLRETGIHYAQGYYFDKPKPIEQVFA</sequence>
<feature type="domain" description="HAMP" evidence="7">
    <location>
        <begin position="195"/>
        <end position="247"/>
    </location>
</feature>
<dbReference type="AlphaFoldDB" id="A0A7D4NQ41"/>
<accession>A0A7D4NQ41</accession>
<dbReference type="SMART" id="SM00091">
    <property type="entry name" value="PAS"/>
    <property type="match status" value="1"/>
</dbReference>
<dbReference type="CDD" id="cd01949">
    <property type="entry name" value="GGDEF"/>
    <property type="match status" value="1"/>
</dbReference>
<feature type="domain" description="EAL" evidence="6">
    <location>
        <begin position="558"/>
        <end position="806"/>
    </location>
</feature>
<dbReference type="Gene3D" id="6.10.340.10">
    <property type="match status" value="1"/>
</dbReference>
<dbReference type="InterPro" id="IPR000014">
    <property type="entry name" value="PAS"/>
</dbReference>
<dbReference type="FunFam" id="3.30.70.270:FF:000001">
    <property type="entry name" value="Diguanylate cyclase domain protein"/>
    <property type="match status" value="1"/>
</dbReference>
<dbReference type="PROSITE" id="PS50112">
    <property type="entry name" value="PAS"/>
    <property type="match status" value="1"/>
</dbReference>
<dbReference type="GO" id="GO:0003824">
    <property type="term" value="F:catalytic activity"/>
    <property type="evidence" value="ECO:0007669"/>
    <property type="project" value="UniProtKB-ARBA"/>
</dbReference>
<dbReference type="EMBL" id="CP054020">
    <property type="protein sequence ID" value="QKI88517.1"/>
    <property type="molecule type" value="Genomic_DNA"/>
</dbReference>
<dbReference type="CDD" id="cd00130">
    <property type="entry name" value="PAS"/>
    <property type="match status" value="1"/>
</dbReference>
<dbReference type="GO" id="GO:0007165">
    <property type="term" value="P:signal transduction"/>
    <property type="evidence" value="ECO:0007669"/>
    <property type="project" value="InterPro"/>
</dbReference>